<dbReference type="InterPro" id="IPR027414">
    <property type="entry name" value="GH95_N_dom"/>
</dbReference>
<name>A0A072VQV5_MEDTR</name>
<dbReference type="EnsemblPlants" id="KEH44061">
    <property type="protein sequence ID" value="KEH44061"/>
    <property type="gene ID" value="MTR_1g107145"/>
</dbReference>
<gene>
    <name evidence="2" type="ordered locus">MTR_1g107145</name>
</gene>
<protein>
    <recommendedName>
        <fullName evidence="1">Glycosyl hydrolase family 95 N-terminal domain-containing protein</fullName>
    </recommendedName>
</protein>
<proteinExistence type="predicted"/>
<reference evidence="2 4" key="2">
    <citation type="journal article" date="2014" name="BMC Genomics">
        <title>An improved genome release (version Mt4.0) for the model legume Medicago truncatula.</title>
        <authorList>
            <person name="Tang H."/>
            <person name="Krishnakumar V."/>
            <person name="Bidwell S."/>
            <person name="Rosen B."/>
            <person name="Chan A."/>
            <person name="Zhou S."/>
            <person name="Gentzbittel L."/>
            <person name="Childs K.L."/>
            <person name="Yandell M."/>
            <person name="Gundlach H."/>
            <person name="Mayer K.F."/>
            <person name="Schwartz D.C."/>
            <person name="Town C.D."/>
        </authorList>
    </citation>
    <scope>GENOME REANNOTATION</scope>
    <source>
        <strain evidence="2">A17</strain>
        <strain evidence="3 4">cv. Jemalong A17</strain>
    </source>
</reference>
<feature type="domain" description="Glycosyl hydrolase family 95 N-terminal" evidence="1">
    <location>
        <begin position="71"/>
        <end position="109"/>
    </location>
</feature>
<dbReference type="STRING" id="3880.A0A072VQV5"/>
<dbReference type="Proteomes" id="UP000002051">
    <property type="component" value="Unassembled WGS sequence"/>
</dbReference>
<dbReference type="HOGENOM" id="CLU_1920182_0_0_1"/>
<sequence>MAIREEEDEGLIYRDNSRNRLLVFGDFDLILGQAEKKNGVYFDGGHPKLFCLAPSSLPNADDETPRPLKVTFSEPAEYWVDAIPIGNGRLGAMIWGCVPSEKLQLNENSKFDNPCHGIEGAPGTVQGILFKH</sequence>
<dbReference type="PANTHER" id="PTHR31084:SF0">
    <property type="entry name" value="ALPHA-L-FUCOSIDASE 2"/>
    <property type="match status" value="1"/>
</dbReference>
<reference evidence="3" key="3">
    <citation type="submission" date="2015-04" db="UniProtKB">
        <authorList>
            <consortium name="EnsemblPlants"/>
        </authorList>
    </citation>
    <scope>IDENTIFICATION</scope>
    <source>
        <strain evidence="3">cv. Jemalong A17</strain>
    </source>
</reference>
<evidence type="ECO:0000313" key="4">
    <source>
        <dbReference type="Proteomes" id="UP000002051"/>
    </source>
</evidence>
<evidence type="ECO:0000313" key="2">
    <source>
        <dbReference type="EMBL" id="KEH44061.1"/>
    </source>
</evidence>
<dbReference type="Pfam" id="PF14498">
    <property type="entry name" value="Glyco_hyd_65N_2"/>
    <property type="match status" value="1"/>
</dbReference>
<dbReference type="Gene3D" id="2.70.98.50">
    <property type="entry name" value="putative glycoside hydrolase family protein from bacillus halodurans"/>
    <property type="match status" value="1"/>
</dbReference>
<dbReference type="PANTHER" id="PTHR31084">
    <property type="entry name" value="ALPHA-L-FUCOSIDASE 2"/>
    <property type="match status" value="1"/>
</dbReference>
<evidence type="ECO:0000313" key="3">
    <source>
        <dbReference type="EnsemblPlants" id="KEH44061"/>
    </source>
</evidence>
<dbReference type="EMBL" id="CM001217">
    <property type="protein sequence ID" value="KEH44061.1"/>
    <property type="molecule type" value="Genomic_DNA"/>
</dbReference>
<reference evidence="2 4" key="1">
    <citation type="journal article" date="2011" name="Nature">
        <title>The Medicago genome provides insight into the evolution of rhizobial symbioses.</title>
        <authorList>
            <person name="Young N.D."/>
            <person name="Debelle F."/>
            <person name="Oldroyd G.E."/>
            <person name="Geurts R."/>
            <person name="Cannon S.B."/>
            <person name="Udvardi M.K."/>
            <person name="Benedito V.A."/>
            <person name="Mayer K.F."/>
            <person name="Gouzy J."/>
            <person name="Schoof H."/>
            <person name="Van de Peer Y."/>
            <person name="Proost S."/>
            <person name="Cook D.R."/>
            <person name="Meyers B.C."/>
            <person name="Spannagl M."/>
            <person name="Cheung F."/>
            <person name="De Mita S."/>
            <person name="Krishnakumar V."/>
            <person name="Gundlach H."/>
            <person name="Zhou S."/>
            <person name="Mudge J."/>
            <person name="Bharti A.K."/>
            <person name="Murray J.D."/>
            <person name="Naoumkina M.A."/>
            <person name="Rosen B."/>
            <person name="Silverstein K.A."/>
            <person name="Tang H."/>
            <person name="Rombauts S."/>
            <person name="Zhao P.X."/>
            <person name="Zhou P."/>
            <person name="Barbe V."/>
            <person name="Bardou P."/>
            <person name="Bechner M."/>
            <person name="Bellec A."/>
            <person name="Berger A."/>
            <person name="Berges H."/>
            <person name="Bidwell S."/>
            <person name="Bisseling T."/>
            <person name="Choisne N."/>
            <person name="Couloux A."/>
            <person name="Denny R."/>
            <person name="Deshpande S."/>
            <person name="Dai X."/>
            <person name="Doyle J.J."/>
            <person name="Dudez A.M."/>
            <person name="Farmer A.D."/>
            <person name="Fouteau S."/>
            <person name="Franken C."/>
            <person name="Gibelin C."/>
            <person name="Gish J."/>
            <person name="Goldstein S."/>
            <person name="Gonzalez A.J."/>
            <person name="Green P.J."/>
            <person name="Hallab A."/>
            <person name="Hartog M."/>
            <person name="Hua A."/>
            <person name="Humphray S.J."/>
            <person name="Jeong D.H."/>
            <person name="Jing Y."/>
            <person name="Jocker A."/>
            <person name="Kenton S.M."/>
            <person name="Kim D.J."/>
            <person name="Klee K."/>
            <person name="Lai H."/>
            <person name="Lang C."/>
            <person name="Lin S."/>
            <person name="Macmil S.L."/>
            <person name="Magdelenat G."/>
            <person name="Matthews L."/>
            <person name="McCorrison J."/>
            <person name="Monaghan E.L."/>
            <person name="Mun J.H."/>
            <person name="Najar F.Z."/>
            <person name="Nicholson C."/>
            <person name="Noirot C."/>
            <person name="O'Bleness M."/>
            <person name="Paule C.R."/>
            <person name="Poulain J."/>
            <person name="Prion F."/>
            <person name="Qin B."/>
            <person name="Qu C."/>
            <person name="Retzel E.F."/>
            <person name="Riddle C."/>
            <person name="Sallet E."/>
            <person name="Samain S."/>
            <person name="Samson N."/>
            <person name="Sanders I."/>
            <person name="Saurat O."/>
            <person name="Scarpelli C."/>
            <person name="Schiex T."/>
            <person name="Segurens B."/>
            <person name="Severin A.J."/>
            <person name="Sherrier D.J."/>
            <person name="Shi R."/>
            <person name="Sims S."/>
            <person name="Singer S.R."/>
            <person name="Sinharoy S."/>
            <person name="Sterck L."/>
            <person name="Viollet A."/>
            <person name="Wang B.B."/>
            <person name="Wang K."/>
            <person name="Wang M."/>
            <person name="Wang X."/>
            <person name="Warfsmann J."/>
            <person name="Weissenbach J."/>
            <person name="White D.D."/>
            <person name="White J.D."/>
            <person name="Wiley G.B."/>
            <person name="Wincker P."/>
            <person name="Xing Y."/>
            <person name="Yang L."/>
            <person name="Yao Z."/>
            <person name="Ying F."/>
            <person name="Zhai J."/>
            <person name="Zhou L."/>
            <person name="Zuber A."/>
            <person name="Denarie J."/>
            <person name="Dixon R.A."/>
            <person name="May G.D."/>
            <person name="Schwartz D.C."/>
            <person name="Rogers J."/>
            <person name="Quetier F."/>
            <person name="Town C.D."/>
            <person name="Roe B.A."/>
        </authorList>
    </citation>
    <scope>NUCLEOTIDE SEQUENCE [LARGE SCALE GENOMIC DNA]</scope>
    <source>
        <strain evidence="2">A17</strain>
        <strain evidence="3 4">cv. Jemalong A17</strain>
    </source>
</reference>
<accession>A0A072VQV5</accession>
<dbReference type="AlphaFoldDB" id="A0A072VQV5"/>
<keyword evidence="4" id="KW-1185">Reference proteome</keyword>
<organism evidence="2 4">
    <name type="scientific">Medicago truncatula</name>
    <name type="common">Barrel medic</name>
    <name type="synonym">Medicago tribuloides</name>
    <dbReference type="NCBI Taxonomy" id="3880"/>
    <lineage>
        <taxon>Eukaryota</taxon>
        <taxon>Viridiplantae</taxon>
        <taxon>Streptophyta</taxon>
        <taxon>Embryophyta</taxon>
        <taxon>Tracheophyta</taxon>
        <taxon>Spermatophyta</taxon>
        <taxon>Magnoliopsida</taxon>
        <taxon>eudicotyledons</taxon>
        <taxon>Gunneridae</taxon>
        <taxon>Pentapetalae</taxon>
        <taxon>rosids</taxon>
        <taxon>fabids</taxon>
        <taxon>Fabales</taxon>
        <taxon>Fabaceae</taxon>
        <taxon>Papilionoideae</taxon>
        <taxon>50 kb inversion clade</taxon>
        <taxon>NPAAA clade</taxon>
        <taxon>Hologalegina</taxon>
        <taxon>IRL clade</taxon>
        <taxon>Trifolieae</taxon>
        <taxon>Medicago</taxon>
    </lineage>
</organism>
<evidence type="ECO:0000259" key="1">
    <source>
        <dbReference type="Pfam" id="PF14498"/>
    </source>
</evidence>